<comment type="caution">
    <text evidence="1">The sequence shown here is derived from an EMBL/GenBank/DDBJ whole genome shotgun (WGS) entry which is preliminary data.</text>
</comment>
<keyword evidence="2" id="KW-1185">Reference proteome</keyword>
<dbReference type="AlphaFoldDB" id="A0AAV8TQ72"/>
<protein>
    <recommendedName>
        <fullName evidence="3">Retrovirus-related Pol polyprotein from transposon TNT 1-94</fullName>
    </recommendedName>
</protein>
<sequence>MDACKPILTPVQERLKLVKGGSGDLVDATNFKRLIESLRYLTATRPDIVYGVGIAGDIEKRKSTLGYVFYLGSAAFSWSSKKQQVVAF</sequence>
<evidence type="ECO:0000313" key="1">
    <source>
        <dbReference type="EMBL" id="KAJ8769022.1"/>
    </source>
</evidence>
<proteinExistence type="predicted"/>
<evidence type="ECO:0008006" key="3">
    <source>
        <dbReference type="Google" id="ProtNLM"/>
    </source>
</evidence>
<dbReference type="PANTHER" id="PTHR11439">
    <property type="entry name" value="GAG-POL-RELATED RETROTRANSPOSON"/>
    <property type="match status" value="1"/>
</dbReference>
<reference evidence="1 2" key="1">
    <citation type="submission" date="2021-09" db="EMBL/GenBank/DDBJ databases">
        <title>Genomic insights and catalytic innovation underlie evolution of tropane alkaloids biosynthesis.</title>
        <authorList>
            <person name="Wang Y.-J."/>
            <person name="Tian T."/>
            <person name="Huang J.-P."/>
            <person name="Huang S.-X."/>
        </authorList>
    </citation>
    <scope>NUCLEOTIDE SEQUENCE [LARGE SCALE GENOMIC DNA]</scope>
    <source>
        <strain evidence="1">KIB-2018</strain>
        <tissue evidence="1">Leaf</tissue>
    </source>
</reference>
<dbReference type="EMBL" id="JAIWQS010000004">
    <property type="protein sequence ID" value="KAJ8769022.1"/>
    <property type="molecule type" value="Genomic_DNA"/>
</dbReference>
<evidence type="ECO:0000313" key="2">
    <source>
        <dbReference type="Proteomes" id="UP001159364"/>
    </source>
</evidence>
<organism evidence="1 2">
    <name type="scientific">Erythroxylum novogranatense</name>
    <dbReference type="NCBI Taxonomy" id="1862640"/>
    <lineage>
        <taxon>Eukaryota</taxon>
        <taxon>Viridiplantae</taxon>
        <taxon>Streptophyta</taxon>
        <taxon>Embryophyta</taxon>
        <taxon>Tracheophyta</taxon>
        <taxon>Spermatophyta</taxon>
        <taxon>Magnoliopsida</taxon>
        <taxon>eudicotyledons</taxon>
        <taxon>Gunneridae</taxon>
        <taxon>Pentapetalae</taxon>
        <taxon>rosids</taxon>
        <taxon>fabids</taxon>
        <taxon>Malpighiales</taxon>
        <taxon>Erythroxylaceae</taxon>
        <taxon>Erythroxylum</taxon>
    </lineage>
</organism>
<dbReference type="Proteomes" id="UP001159364">
    <property type="component" value="Linkage Group LG04"/>
</dbReference>
<name>A0AAV8TQ72_9ROSI</name>
<gene>
    <name evidence="1" type="ORF">K2173_024018</name>
</gene>
<dbReference type="PANTHER" id="PTHR11439:SF517">
    <property type="entry name" value="CYSTEINE-RICH RLK (RECEPTOR-LIKE PROTEIN KINASE) 8"/>
    <property type="match status" value="1"/>
</dbReference>
<accession>A0AAV8TQ72</accession>